<evidence type="ECO:0000313" key="1">
    <source>
        <dbReference type="EMBL" id="KAJ3043735.1"/>
    </source>
</evidence>
<organism evidence="1 2">
    <name type="scientific">Rhizophlyctis rosea</name>
    <dbReference type="NCBI Taxonomy" id="64517"/>
    <lineage>
        <taxon>Eukaryota</taxon>
        <taxon>Fungi</taxon>
        <taxon>Fungi incertae sedis</taxon>
        <taxon>Chytridiomycota</taxon>
        <taxon>Chytridiomycota incertae sedis</taxon>
        <taxon>Chytridiomycetes</taxon>
        <taxon>Rhizophlyctidales</taxon>
        <taxon>Rhizophlyctidaceae</taxon>
        <taxon>Rhizophlyctis</taxon>
    </lineage>
</organism>
<evidence type="ECO:0000313" key="2">
    <source>
        <dbReference type="Proteomes" id="UP001212841"/>
    </source>
</evidence>
<protein>
    <submittedName>
        <fullName evidence="1">Uncharacterized protein</fullName>
    </submittedName>
</protein>
<dbReference type="EMBL" id="JADGJD010001337">
    <property type="protein sequence ID" value="KAJ3043735.1"/>
    <property type="molecule type" value="Genomic_DNA"/>
</dbReference>
<name>A0AAD5S6Z6_9FUNG</name>
<reference evidence="1" key="1">
    <citation type="submission" date="2020-05" db="EMBL/GenBank/DDBJ databases">
        <title>Phylogenomic resolution of chytrid fungi.</title>
        <authorList>
            <person name="Stajich J.E."/>
            <person name="Amses K."/>
            <person name="Simmons R."/>
            <person name="Seto K."/>
            <person name="Myers J."/>
            <person name="Bonds A."/>
            <person name="Quandt C.A."/>
            <person name="Barry K."/>
            <person name="Liu P."/>
            <person name="Grigoriev I."/>
            <person name="Longcore J.E."/>
            <person name="James T.Y."/>
        </authorList>
    </citation>
    <scope>NUCLEOTIDE SEQUENCE</scope>
    <source>
        <strain evidence="1">JEL0318</strain>
    </source>
</reference>
<feature type="non-terminal residue" evidence="1">
    <location>
        <position position="105"/>
    </location>
</feature>
<gene>
    <name evidence="1" type="ORF">HK097_001661</name>
</gene>
<dbReference type="Proteomes" id="UP001212841">
    <property type="component" value="Unassembled WGS sequence"/>
</dbReference>
<keyword evidence="2" id="KW-1185">Reference proteome</keyword>
<sequence>MSELTLNLQELAESYTSHAFHGAASLSHRQAIASCPATSKLKLPALLRLARLALHLSDRALASEAINEALRLDPGSVAGRCLQALMMLRGGGAGGAAKALKVLAQ</sequence>
<accession>A0AAD5S6Z6</accession>
<proteinExistence type="predicted"/>
<comment type="caution">
    <text evidence="1">The sequence shown here is derived from an EMBL/GenBank/DDBJ whole genome shotgun (WGS) entry which is preliminary data.</text>
</comment>
<dbReference type="AlphaFoldDB" id="A0AAD5S6Z6"/>
<dbReference type="InterPro" id="IPR011990">
    <property type="entry name" value="TPR-like_helical_dom_sf"/>
</dbReference>
<dbReference type="SUPFAM" id="SSF48452">
    <property type="entry name" value="TPR-like"/>
    <property type="match status" value="1"/>
</dbReference>